<proteinExistence type="predicted"/>
<gene>
    <name evidence="2" type="ORF">SAMN06296416_1018</name>
</gene>
<feature type="transmembrane region" description="Helical" evidence="1">
    <location>
        <begin position="80"/>
        <end position="107"/>
    </location>
</feature>
<name>A0A286CV02_9GAMM</name>
<evidence type="ECO:0000313" key="2">
    <source>
        <dbReference type="EMBL" id="SOD50231.1"/>
    </source>
</evidence>
<dbReference type="RefSeq" id="WP_141400660.1">
    <property type="nucleotide sequence ID" value="NZ_OCND01000001.1"/>
</dbReference>
<keyword evidence="3" id="KW-1185">Reference proteome</keyword>
<evidence type="ECO:0000313" key="3">
    <source>
        <dbReference type="Proteomes" id="UP000219374"/>
    </source>
</evidence>
<dbReference type="AlphaFoldDB" id="A0A286CV02"/>
<feature type="transmembrane region" description="Helical" evidence="1">
    <location>
        <begin position="12"/>
        <end position="31"/>
    </location>
</feature>
<dbReference type="Proteomes" id="UP000219374">
    <property type="component" value="Unassembled WGS sequence"/>
</dbReference>
<organism evidence="2 3">
    <name type="scientific">Pseudoxanthomonas wuyuanensis</name>
    <dbReference type="NCBI Taxonomy" id="1073196"/>
    <lineage>
        <taxon>Bacteria</taxon>
        <taxon>Pseudomonadati</taxon>
        <taxon>Pseudomonadota</taxon>
        <taxon>Gammaproteobacteria</taxon>
        <taxon>Lysobacterales</taxon>
        <taxon>Lysobacteraceae</taxon>
        <taxon>Pseudoxanthomonas</taxon>
    </lineage>
</organism>
<reference evidence="2 3" key="1">
    <citation type="submission" date="2017-09" db="EMBL/GenBank/DDBJ databases">
        <authorList>
            <person name="Ehlers B."/>
            <person name="Leendertz F.H."/>
        </authorList>
    </citation>
    <scope>NUCLEOTIDE SEQUENCE [LARGE SCALE GENOMIC DNA]</scope>
    <source>
        <strain evidence="2 3">CGMCC 1.10978</strain>
    </source>
</reference>
<protein>
    <submittedName>
        <fullName evidence="2">Uncharacterized protein</fullName>
    </submittedName>
</protein>
<sequence length="113" mass="12659">MIGTFSLGWTRFLIVCGMISLPFAVILLALYESNGFDVSSGSIAILWISALALTGYLWRDMRASIAKGKYSEADFYNNRFKIVVTFIPALVVWLLATLTLTFGLILWSLRDQL</sequence>
<evidence type="ECO:0000256" key="1">
    <source>
        <dbReference type="SAM" id="Phobius"/>
    </source>
</evidence>
<keyword evidence="1" id="KW-1133">Transmembrane helix</keyword>
<accession>A0A286CV02</accession>
<keyword evidence="1" id="KW-0812">Transmembrane</keyword>
<keyword evidence="1" id="KW-0472">Membrane</keyword>
<dbReference type="EMBL" id="OCND01000001">
    <property type="protein sequence ID" value="SOD50231.1"/>
    <property type="molecule type" value="Genomic_DNA"/>
</dbReference>
<feature type="transmembrane region" description="Helical" evidence="1">
    <location>
        <begin position="43"/>
        <end position="59"/>
    </location>
</feature>